<name>A0AC34QSX2_9BILA</name>
<proteinExistence type="predicted"/>
<evidence type="ECO:0000313" key="2">
    <source>
        <dbReference type="WBParaSite" id="JU765_v2.g18981.t1"/>
    </source>
</evidence>
<protein>
    <submittedName>
        <fullName evidence="2">Phytanoyl-CoA dioxygenase</fullName>
    </submittedName>
</protein>
<organism evidence="1 2">
    <name type="scientific">Panagrolaimus sp. JU765</name>
    <dbReference type="NCBI Taxonomy" id="591449"/>
    <lineage>
        <taxon>Eukaryota</taxon>
        <taxon>Metazoa</taxon>
        <taxon>Ecdysozoa</taxon>
        <taxon>Nematoda</taxon>
        <taxon>Chromadorea</taxon>
        <taxon>Rhabditida</taxon>
        <taxon>Tylenchina</taxon>
        <taxon>Panagrolaimomorpha</taxon>
        <taxon>Panagrolaimoidea</taxon>
        <taxon>Panagrolaimidae</taxon>
        <taxon>Panagrolaimus</taxon>
    </lineage>
</organism>
<evidence type="ECO:0000313" key="1">
    <source>
        <dbReference type="Proteomes" id="UP000887576"/>
    </source>
</evidence>
<reference evidence="2" key="1">
    <citation type="submission" date="2022-11" db="UniProtKB">
        <authorList>
            <consortium name="WormBaseParasite"/>
        </authorList>
    </citation>
    <scope>IDENTIFICATION</scope>
</reference>
<accession>A0AC34QSX2</accession>
<dbReference type="Proteomes" id="UP000887576">
    <property type="component" value="Unplaced"/>
</dbReference>
<dbReference type="WBParaSite" id="JU765_v2.g18981.t1">
    <property type="protein sequence ID" value="JU765_v2.g18981.t1"/>
    <property type="gene ID" value="JU765_v2.g18981"/>
</dbReference>
<sequence>MATINWNIDGQVLTKTQKQFYEKNGYLLVKNVVPSYEIDRFRKRFQEICEGKHRLPEFTIMRDISIAKSEFKEGEKAITKLQDFNNDPVLFDYCRYPAIVDIVQDLIGSENSNLMSMHTMLINKPPDSGKLTSRHPMHQDLQYFPFRPADNICCAWTAMEWIHRGNGCLVVVPGSHKGDLLPHEYPKWEGGVNKAYFGIQNYDPSMSRLHVEMQPGDTVFFHPLLIHGSGANRTDGFRKAISCHYANGDACKYVDIKGTTQEDASREIIEMAKKTYAKRGIDIKDVELDFADIWKYRCRPVSGKRANL</sequence>